<gene>
    <name evidence="2" type="ORF">PCL_00459</name>
</gene>
<evidence type="ECO:0000313" key="3">
    <source>
        <dbReference type="Proteomes" id="UP000245956"/>
    </source>
</evidence>
<proteinExistence type="predicted"/>
<evidence type="ECO:0000313" key="2">
    <source>
        <dbReference type="EMBL" id="PWI69547.1"/>
    </source>
</evidence>
<name>A0A2U3E4Y2_PURLI</name>
<sequence>MHASRPAASSSWPTTTLSWRPWLLPRLSSSGPSSETPIEADLFLSIHCITASTRRRHSRHQPFPSPSPTYPSPQSKSANPPRPTSPHPKLIDTSRAVALLSGVPIDAYYVNHLLVCSTYQPALVHHIASLKRDRHQAIRQDAPCQLPDTPLSWPPSSVNCLEFAGSSSRTRACDGIHHDRASISRGCHSTGTHALCIVRPTSTVL</sequence>
<reference evidence="2 3" key="1">
    <citation type="journal article" date="2016" name="Front. Microbiol.">
        <title>Genome and transcriptome sequences reveal the specific parasitism of the nematophagous Purpureocillium lilacinum 36-1.</title>
        <authorList>
            <person name="Xie J."/>
            <person name="Li S."/>
            <person name="Mo C."/>
            <person name="Xiao X."/>
            <person name="Peng D."/>
            <person name="Wang G."/>
            <person name="Xiao Y."/>
        </authorList>
    </citation>
    <scope>NUCLEOTIDE SEQUENCE [LARGE SCALE GENOMIC DNA]</scope>
    <source>
        <strain evidence="2 3">36-1</strain>
    </source>
</reference>
<protein>
    <submittedName>
        <fullName evidence="2">Uncharacterized protein</fullName>
    </submittedName>
</protein>
<dbReference type="AlphaFoldDB" id="A0A2U3E4Y2"/>
<dbReference type="EMBL" id="LCWV01000011">
    <property type="protein sequence ID" value="PWI69547.1"/>
    <property type="molecule type" value="Genomic_DNA"/>
</dbReference>
<comment type="caution">
    <text evidence="2">The sequence shown here is derived from an EMBL/GenBank/DDBJ whole genome shotgun (WGS) entry which is preliminary data.</text>
</comment>
<organism evidence="2 3">
    <name type="scientific">Purpureocillium lilacinum</name>
    <name type="common">Paecilomyces lilacinus</name>
    <dbReference type="NCBI Taxonomy" id="33203"/>
    <lineage>
        <taxon>Eukaryota</taxon>
        <taxon>Fungi</taxon>
        <taxon>Dikarya</taxon>
        <taxon>Ascomycota</taxon>
        <taxon>Pezizomycotina</taxon>
        <taxon>Sordariomycetes</taxon>
        <taxon>Hypocreomycetidae</taxon>
        <taxon>Hypocreales</taxon>
        <taxon>Ophiocordycipitaceae</taxon>
        <taxon>Purpureocillium</taxon>
    </lineage>
</organism>
<dbReference type="Proteomes" id="UP000245956">
    <property type="component" value="Unassembled WGS sequence"/>
</dbReference>
<evidence type="ECO:0000256" key="1">
    <source>
        <dbReference type="SAM" id="MobiDB-lite"/>
    </source>
</evidence>
<feature type="region of interest" description="Disordered" evidence="1">
    <location>
        <begin position="54"/>
        <end position="90"/>
    </location>
</feature>
<accession>A0A2U3E4Y2</accession>